<protein>
    <submittedName>
        <fullName evidence="1">Uncharacterized protein</fullName>
    </submittedName>
</protein>
<accession>A0A016VCX0</accession>
<dbReference type="AlphaFoldDB" id="A0A016VCX0"/>
<evidence type="ECO:0000313" key="2">
    <source>
        <dbReference type="Proteomes" id="UP000024635"/>
    </source>
</evidence>
<dbReference type="Proteomes" id="UP000024635">
    <property type="component" value="Unassembled WGS sequence"/>
</dbReference>
<gene>
    <name evidence="1" type="primary">Acey_s0013.g2169</name>
    <name evidence="1" type="ORF">Y032_0013g2169</name>
</gene>
<dbReference type="OrthoDB" id="5864477at2759"/>
<comment type="caution">
    <text evidence="1">The sequence shown here is derived from an EMBL/GenBank/DDBJ whole genome shotgun (WGS) entry which is preliminary data.</text>
</comment>
<dbReference type="EMBL" id="JARK01001349">
    <property type="protein sequence ID" value="EYC24907.1"/>
    <property type="molecule type" value="Genomic_DNA"/>
</dbReference>
<name>A0A016VCX0_9BILA</name>
<reference evidence="2" key="1">
    <citation type="journal article" date="2015" name="Nat. Genet.">
        <title>The genome and transcriptome of the zoonotic hookworm Ancylostoma ceylanicum identify infection-specific gene families.</title>
        <authorList>
            <person name="Schwarz E.M."/>
            <person name="Hu Y."/>
            <person name="Antoshechkin I."/>
            <person name="Miller M.M."/>
            <person name="Sternberg P.W."/>
            <person name="Aroian R.V."/>
        </authorList>
    </citation>
    <scope>NUCLEOTIDE SEQUENCE</scope>
    <source>
        <strain evidence="2">HY135</strain>
    </source>
</reference>
<keyword evidence="2" id="KW-1185">Reference proteome</keyword>
<organism evidence="1 2">
    <name type="scientific">Ancylostoma ceylanicum</name>
    <dbReference type="NCBI Taxonomy" id="53326"/>
    <lineage>
        <taxon>Eukaryota</taxon>
        <taxon>Metazoa</taxon>
        <taxon>Ecdysozoa</taxon>
        <taxon>Nematoda</taxon>
        <taxon>Chromadorea</taxon>
        <taxon>Rhabditida</taxon>
        <taxon>Rhabditina</taxon>
        <taxon>Rhabditomorpha</taxon>
        <taxon>Strongyloidea</taxon>
        <taxon>Ancylostomatidae</taxon>
        <taxon>Ancylostomatinae</taxon>
        <taxon>Ancylostoma</taxon>
    </lineage>
</organism>
<sequence>MFRMRICFDKSEEWCENEGNALNLIFAHDVYIPTDTEEAVMFALTSEHLVDLRVKFLLTEPAIQFEYAFSMPNIPGISHTMYLKSYREVNLDPTKLKIHVVKAAYCQGRLVNDFADIHLGFDNAQQSQCINIKSCKCYDYEKDSTQ</sequence>
<evidence type="ECO:0000313" key="1">
    <source>
        <dbReference type="EMBL" id="EYC24907.1"/>
    </source>
</evidence>
<proteinExistence type="predicted"/>